<name>A0A4R0RFP7_9APHY</name>
<sequence length="931" mass="104605">MFPRSKVFGLGFSLGANIIAKYVGEEGTQCPLHGVVVLANPWDFKRGSEHIEKGSFANRNGYRYVMGGALQTLYKLHRKVFLSSAPGSFSITHNDLQSALKHKKVSLKQFDELVTAPIFGYRTATHYYTEISSSKVVDDISVPLLALNARDDPMVADLTLPIAQVRKNPHIVLAVTPGGGHMGWFEQRQDGTIGRWYPKPVKEFFSALLESDLPTRPQVELAASDDGWQRQQGRKDVAFREFETDTLDLVSSGSAPLNPTATLQITAIPSSPLAAPIFDNKSPMTGVTFLFYSPSNPRHQISRLDLSTSHKNLDDIKANIASHLKIVMNQEVSESSMCFHVPDPPVLIKDRTGRFMGYPDPSTVAKKCDGSKPVTDLPMLGDEYFLHILVTVQANAKEMISLPDVVPRVDTVEHLYNQALQKRFVLVTGCARSGKTTLRTLLHNHILQLDSNATVLFVNSWKGHGSTQGVSHPAGGAHPFKGWSVTELLQLRGEQHRSRWLLFDDAEATYNDQYLWNINFKDLTFLRHVYVVCFASYTQPLWRSPAGEATSHGTAWDVTPEQVMPLYCMSARIRSTLSHCLAFSDKDCDAYIDLILPSGVQPDMRRFMHKISQGYVGVLWCLLEMITSMKLRSVSLEAFMRHYPPRKFADVVSVSARLGRSILPPEDGAYADRHVMQILELLAINGHVAVPIYWNCAAPEEVLRAGDLITERGWAYRPCDGGPDKDIVLILPSPLHRFHLSWTLHKLRSGGSETADVFGTSLHEFWTTVLSRFSYPALRGEKDEERYFKKDTCLPVDRMTPYHREFFHAAIGLCASSTLSIALSPEYVFASSEPKDSPCSRCDFVVPEMKWGIGISQDGEGLSSVTELGHPRRMSSDPEDFVMLDFRSALPERARRDTRPIYYIVIDQKQERMTLYDSTLRLFDSRNCRKR</sequence>
<dbReference type="GO" id="GO:0051793">
    <property type="term" value="P:medium-chain fatty acid catabolic process"/>
    <property type="evidence" value="ECO:0007669"/>
    <property type="project" value="TreeGrafter"/>
</dbReference>
<dbReference type="GO" id="GO:0051792">
    <property type="term" value="P:medium-chain fatty acid biosynthetic process"/>
    <property type="evidence" value="ECO:0007669"/>
    <property type="project" value="TreeGrafter"/>
</dbReference>
<dbReference type="OrthoDB" id="5954035at2759"/>
<dbReference type="Proteomes" id="UP000292702">
    <property type="component" value="Unassembled WGS sequence"/>
</dbReference>
<evidence type="ECO:0000313" key="3">
    <source>
        <dbReference type="Proteomes" id="UP000292702"/>
    </source>
</evidence>
<protein>
    <recommendedName>
        <fullName evidence="4">AB hydrolase-1 domain-containing protein</fullName>
    </recommendedName>
</protein>
<dbReference type="SUPFAM" id="SSF52540">
    <property type="entry name" value="P-loop containing nucleoside triphosphate hydrolases"/>
    <property type="match status" value="1"/>
</dbReference>
<keyword evidence="3" id="KW-1185">Reference proteome</keyword>
<dbReference type="EMBL" id="RWJN01000112">
    <property type="protein sequence ID" value="TCD67041.1"/>
    <property type="molecule type" value="Genomic_DNA"/>
</dbReference>
<comment type="caution">
    <text evidence="2">The sequence shown here is derived from an EMBL/GenBank/DDBJ whole genome shotgun (WGS) entry which is preliminary data.</text>
</comment>
<dbReference type="GO" id="GO:0008126">
    <property type="term" value="F:acetylesterase activity"/>
    <property type="evidence" value="ECO:0007669"/>
    <property type="project" value="TreeGrafter"/>
</dbReference>
<dbReference type="Gene3D" id="3.40.50.1820">
    <property type="entry name" value="alpha/beta hydrolase"/>
    <property type="match status" value="1"/>
</dbReference>
<dbReference type="InterPro" id="IPR029058">
    <property type="entry name" value="AB_hydrolase_fold"/>
</dbReference>
<dbReference type="PANTHER" id="PTHR10794">
    <property type="entry name" value="ABHYDROLASE DOMAIN-CONTAINING PROTEIN"/>
    <property type="match status" value="1"/>
</dbReference>
<proteinExistence type="inferred from homology"/>
<dbReference type="PANTHER" id="PTHR10794:SF63">
    <property type="entry name" value="ALPHA_BETA HYDROLASE 1, ISOFORM A"/>
    <property type="match status" value="1"/>
</dbReference>
<dbReference type="InterPro" id="IPR050960">
    <property type="entry name" value="AB_hydrolase_4_sf"/>
</dbReference>
<dbReference type="STRING" id="92696.A0A4R0RFP7"/>
<gene>
    <name evidence="2" type="ORF">EIP91_000603</name>
</gene>
<dbReference type="AlphaFoldDB" id="A0A4R0RFP7"/>
<reference evidence="2 3" key="1">
    <citation type="submission" date="2018-11" db="EMBL/GenBank/DDBJ databases">
        <title>Genome assembly of Steccherinum ochraceum LE-BIN_3174, the white-rot fungus of the Steccherinaceae family (The Residual Polyporoid clade, Polyporales, Basidiomycota).</title>
        <authorList>
            <person name="Fedorova T.V."/>
            <person name="Glazunova O.A."/>
            <person name="Landesman E.O."/>
            <person name="Moiseenko K.V."/>
            <person name="Psurtseva N.V."/>
            <person name="Savinova O.S."/>
            <person name="Shakhova N.V."/>
            <person name="Tyazhelova T.V."/>
            <person name="Vasina D.V."/>
        </authorList>
    </citation>
    <scope>NUCLEOTIDE SEQUENCE [LARGE SCALE GENOMIC DNA]</scope>
    <source>
        <strain evidence="2 3">LE-BIN_3174</strain>
    </source>
</reference>
<evidence type="ECO:0008006" key="4">
    <source>
        <dbReference type="Google" id="ProtNLM"/>
    </source>
</evidence>
<dbReference type="GO" id="GO:0047372">
    <property type="term" value="F:monoacylglycerol lipase activity"/>
    <property type="evidence" value="ECO:0007669"/>
    <property type="project" value="TreeGrafter"/>
</dbReference>
<organism evidence="2 3">
    <name type="scientific">Steccherinum ochraceum</name>
    <dbReference type="NCBI Taxonomy" id="92696"/>
    <lineage>
        <taxon>Eukaryota</taxon>
        <taxon>Fungi</taxon>
        <taxon>Dikarya</taxon>
        <taxon>Basidiomycota</taxon>
        <taxon>Agaricomycotina</taxon>
        <taxon>Agaricomycetes</taxon>
        <taxon>Polyporales</taxon>
        <taxon>Steccherinaceae</taxon>
        <taxon>Steccherinum</taxon>
    </lineage>
</organism>
<evidence type="ECO:0000256" key="1">
    <source>
        <dbReference type="ARBA" id="ARBA00010884"/>
    </source>
</evidence>
<accession>A0A4R0RFP7</accession>
<dbReference type="SUPFAM" id="SSF53474">
    <property type="entry name" value="alpha/beta-Hydrolases"/>
    <property type="match status" value="1"/>
</dbReference>
<evidence type="ECO:0000313" key="2">
    <source>
        <dbReference type="EMBL" id="TCD67041.1"/>
    </source>
</evidence>
<dbReference type="InterPro" id="IPR027417">
    <property type="entry name" value="P-loop_NTPase"/>
</dbReference>
<comment type="similarity">
    <text evidence="1">Belongs to the AB hydrolase superfamily. AB hydrolase 4 family.</text>
</comment>